<reference evidence="2" key="1">
    <citation type="submission" date="2023-03" db="EMBL/GenBank/DDBJ databases">
        <title>Mating type loci evolution in Malassezia.</title>
        <authorList>
            <person name="Coelho M.A."/>
        </authorList>
    </citation>
    <scope>NUCLEOTIDE SEQUENCE</scope>
    <source>
        <strain evidence="2">CBS 7876</strain>
    </source>
</reference>
<sequence length="211" mass="22288">MPPVASGWIRAHATPRGAGGTRRPPDEGSPQDTPHAARPDARTTPALPLRTRASHRPTPPRAAPPARDDTPRTPSASQPTTTPPSPSAHPLPPTPTFPWQQGWSEQLPRYRELAKMSPSRTSPTSPQCAARLQRKRDTFADVEHVWRHAMDTPPTNAKRRRRAAQPTLDAYLPRSAACGGGRACGGAAVAAAAVAVAAAVVAAVECAGRGE</sequence>
<evidence type="ECO:0000313" key="2">
    <source>
        <dbReference type="EMBL" id="WFD03206.1"/>
    </source>
</evidence>
<organism evidence="2 3">
    <name type="scientific">Malassezia obtusa</name>
    <dbReference type="NCBI Taxonomy" id="76774"/>
    <lineage>
        <taxon>Eukaryota</taxon>
        <taxon>Fungi</taxon>
        <taxon>Dikarya</taxon>
        <taxon>Basidiomycota</taxon>
        <taxon>Ustilaginomycotina</taxon>
        <taxon>Malasseziomycetes</taxon>
        <taxon>Malasseziales</taxon>
        <taxon>Malasseziaceae</taxon>
        <taxon>Malassezia</taxon>
    </lineage>
</organism>
<feature type="compositionally biased region" description="Pro residues" evidence="1">
    <location>
        <begin position="81"/>
        <end position="96"/>
    </location>
</feature>
<name>A0AAF0E0R6_9BASI</name>
<protein>
    <submittedName>
        <fullName evidence="2">Uncharacterized protein</fullName>
    </submittedName>
</protein>
<dbReference type="AlphaFoldDB" id="A0AAF0E0R6"/>
<feature type="region of interest" description="Disordered" evidence="1">
    <location>
        <begin position="1"/>
        <end position="101"/>
    </location>
</feature>
<gene>
    <name evidence="2" type="ORF">MOBT1_001895</name>
</gene>
<keyword evidence="3" id="KW-1185">Reference proteome</keyword>
<accession>A0AAF0E0R6</accession>
<dbReference type="Proteomes" id="UP001214603">
    <property type="component" value="Chromosome 3"/>
</dbReference>
<evidence type="ECO:0000256" key="1">
    <source>
        <dbReference type="SAM" id="MobiDB-lite"/>
    </source>
</evidence>
<evidence type="ECO:0000313" key="3">
    <source>
        <dbReference type="Proteomes" id="UP001214603"/>
    </source>
</evidence>
<proteinExistence type="predicted"/>
<dbReference type="EMBL" id="CP119936">
    <property type="protein sequence ID" value="WFD03206.1"/>
    <property type="molecule type" value="Genomic_DNA"/>
</dbReference>